<feature type="compositionally biased region" description="Basic and acidic residues" evidence="1">
    <location>
        <begin position="68"/>
        <end position="98"/>
    </location>
</feature>
<dbReference type="Proteomes" id="UP000230605">
    <property type="component" value="Chromosome 9"/>
</dbReference>
<dbReference type="EMBL" id="LKMD01000107">
    <property type="protein sequence ID" value="PIA90955.1"/>
    <property type="molecule type" value="Genomic_DNA"/>
</dbReference>
<accession>A0A2G5HEM2</accession>
<protein>
    <submittedName>
        <fullName evidence="2">Uncharacterized protein</fullName>
    </submittedName>
</protein>
<name>A0A2G5HEM2_CERBT</name>
<evidence type="ECO:0000256" key="1">
    <source>
        <dbReference type="SAM" id="MobiDB-lite"/>
    </source>
</evidence>
<reference evidence="2 3" key="1">
    <citation type="submission" date="2015-10" db="EMBL/GenBank/DDBJ databases">
        <title>The cercosporin biosynthetic gene cluster was horizontally transferred to several fungal lineages and shown to be expanded in Cercospora beticola based on microsynteny with recipient genomes.</title>
        <authorList>
            <person name="De Jonge R."/>
            <person name="Ebert M.K."/>
            <person name="Suttle J.C."/>
            <person name="Jurick Ii W.M."/>
            <person name="Secor G.A."/>
            <person name="Thomma B.P."/>
            <person name="Van De Peer Y."/>
            <person name="Bolton M.D."/>
        </authorList>
    </citation>
    <scope>NUCLEOTIDE SEQUENCE [LARGE SCALE GENOMIC DNA]</scope>
    <source>
        <strain evidence="2 3">09-40</strain>
    </source>
</reference>
<feature type="compositionally biased region" description="Polar residues" evidence="1">
    <location>
        <begin position="33"/>
        <end position="54"/>
    </location>
</feature>
<feature type="non-terminal residue" evidence="2">
    <location>
        <position position="1"/>
    </location>
</feature>
<evidence type="ECO:0000313" key="2">
    <source>
        <dbReference type="EMBL" id="PIA90955.1"/>
    </source>
</evidence>
<feature type="region of interest" description="Disordered" evidence="1">
    <location>
        <begin position="25"/>
        <end position="98"/>
    </location>
</feature>
<sequence length="98" mass="11129">LRVATPVLERTCYIQRYRCRDPTQLSVEPDRPVTTSDPNFPSTRIESTRHNGANTTTTTRQRRICRTRAKEDGGSHRDPGHIERCEPESEAKGGEGTY</sequence>
<dbReference type="AlphaFoldDB" id="A0A2G5HEM2"/>
<proteinExistence type="predicted"/>
<evidence type="ECO:0000313" key="3">
    <source>
        <dbReference type="Proteomes" id="UP000230605"/>
    </source>
</evidence>
<gene>
    <name evidence="2" type="ORF">CB0940_11420</name>
</gene>
<comment type="caution">
    <text evidence="2">The sequence shown here is derived from an EMBL/GenBank/DDBJ whole genome shotgun (WGS) entry which is preliminary data.</text>
</comment>
<organism evidence="2 3">
    <name type="scientific">Cercospora beticola</name>
    <name type="common">Sugarbeet leaf spot fungus</name>
    <dbReference type="NCBI Taxonomy" id="122368"/>
    <lineage>
        <taxon>Eukaryota</taxon>
        <taxon>Fungi</taxon>
        <taxon>Dikarya</taxon>
        <taxon>Ascomycota</taxon>
        <taxon>Pezizomycotina</taxon>
        <taxon>Dothideomycetes</taxon>
        <taxon>Dothideomycetidae</taxon>
        <taxon>Mycosphaerellales</taxon>
        <taxon>Mycosphaerellaceae</taxon>
        <taxon>Cercospora</taxon>
    </lineage>
</organism>